<accession>A0A0D6MIW0</accession>
<protein>
    <submittedName>
        <fullName evidence="2">Uncharacterized protein</fullName>
    </submittedName>
</protein>
<evidence type="ECO:0000313" key="3">
    <source>
        <dbReference type="Proteomes" id="UP000032679"/>
    </source>
</evidence>
<organism evidence="2 3">
    <name type="scientific">Tanticharoenia sakaeratensis NBRC 103193</name>
    <dbReference type="NCBI Taxonomy" id="1231623"/>
    <lineage>
        <taxon>Bacteria</taxon>
        <taxon>Pseudomonadati</taxon>
        <taxon>Pseudomonadota</taxon>
        <taxon>Alphaproteobacteria</taxon>
        <taxon>Acetobacterales</taxon>
        <taxon>Acetobacteraceae</taxon>
        <taxon>Tanticharoenia</taxon>
    </lineage>
</organism>
<reference evidence="2 3" key="1">
    <citation type="submission" date="2012-10" db="EMBL/GenBank/DDBJ databases">
        <title>Genome sequencing of Tanticharoenia sakaeratensis NBRC 103193.</title>
        <authorList>
            <person name="Azuma Y."/>
            <person name="Hadano H."/>
            <person name="Hirakawa H."/>
            <person name="Matsushita K."/>
        </authorList>
    </citation>
    <scope>NUCLEOTIDE SEQUENCE [LARGE SCALE GENOMIC DNA]</scope>
    <source>
        <strain evidence="2 3">NBRC 103193</strain>
    </source>
</reference>
<dbReference type="RefSeq" id="WP_048847234.1">
    <property type="nucleotide sequence ID" value="NZ_BALE01000009.1"/>
</dbReference>
<dbReference type="EMBL" id="BALE01000009">
    <property type="protein sequence ID" value="GAN53385.1"/>
    <property type="molecule type" value="Genomic_DNA"/>
</dbReference>
<feature type="chain" id="PRO_5002308263" evidence="1">
    <location>
        <begin position="30"/>
        <end position="176"/>
    </location>
</feature>
<keyword evidence="3" id="KW-1185">Reference proteome</keyword>
<gene>
    <name evidence="2" type="ORF">Tasa_009_180</name>
</gene>
<dbReference type="Proteomes" id="UP000032679">
    <property type="component" value="Unassembled WGS sequence"/>
</dbReference>
<feature type="signal peptide" evidence="1">
    <location>
        <begin position="1"/>
        <end position="29"/>
    </location>
</feature>
<sequence>MSGAPVATSASRRAFLCGASALVAAPLLAACSESNGVVTLNVAIISENVAAIESGVLALDAAPVVQSVLSADSVSTFNEALTSIRNVATTVAANSGGTIAITTGQGWVKTLESSVSAALALVTPFLSLLPTPVGTIVAAIQALLPVVEAAVELVSAKPAAPIFSAPQARAIIARGL</sequence>
<proteinExistence type="predicted"/>
<evidence type="ECO:0000256" key="1">
    <source>
        <dbReference type="SAM" id="SignalP"/>
    </source>
</evidence>
<keyword evidence="1" id="KW-0732">Signal</keyword>
<dbReference type="AlphaFoldDB" id="A0A0D6MIW0"/>
<comment type="caution">
    <text evidence="2">The sequence shown here is derived from an EMBL/GenBank/DDBJ whole genome shotgun (WGS) entry which is preliminary data.</text>
</comment>
<name>A0A0D6MIW0_9PROT</name>
<evidence type="ECO:0000313" key="2">
    <source>
        <dbReference type="EMBL" id="GAN53385.1"/>
    </source>
</evidence>